<dbReference type="InterPro" id="IPR000160">
    <property type="entry name" value="GGDEF_dom"/>
</dbReference>
<evidence type="ECO:0000313" key="3">
    <source>
        <dbReference type="EMBL" id="TQS47012.1"/>
    </source>
</evidence>
<dbReference type="InterPro" id="IPR029787">
    <property type="entry name" value="Nucleotide_cyclase"/>
</dbReference>
<reference evidence="3 4" key="1">
    <citation type="submission" date="2019-07" db="EMBL/GenBank/DDBJ databases">
        <title>Cryptosporangium phraense sp. nov., isolated from plant litter.</title>
        <authorList>
            <person name="Suriyachadkun C."/>
        </authorList>
    </citation>
    <scope>NUCLEOTIDE SEQUENCE [LARGE SCALE GENOMIC DNA]</scope>
    <source>
        <strain evidence="3 4">A-T 5661</strain>
    </source>
</reference>
<dbReference type="SUPFAM" id="SSF55073">
    <property type="entry name" value="Nucleotide cyclase"/>
    <property type="match status" value="1"/>
</dbReference>
<dbReference type="InParanoid" id="A0A545B0B0"/>
<dbReference type="CDD" id="cd01949">
    <property type="entry name" value="GGDEF"/>
    <property type="match status" value="1"/>
</dbReference>
<keyword evidence="1" id="KW-1133">Transmembrane helix</keyword>
<organism evidence="3 4">
    <name type="scientific">Cryptosporangium phraense</name>
    <dbReference type="NCBI Taxonomy" id="2593070"/>
    <lineage>
        <taxon>Bacteria</taxon>
        <taxon>Bacillati</taxon>
        <taxon>Actinomycetota</taxon>
        <taxon>Actinomycetes</taxon>
        <taxon>Cryptosporangiales</taxon>
        <taxon>Cryptosporangiaceae</taxon>
        <taxon>Cryptosporangium</taxon>
    </lineage>
</organism>
<evidence type="ECO:0000313" key="4">
    <source>
        <dbReference type="Proteomes" id="UP000317982"/>
    </source>
</evidence>
<feature type="transmembrane region" description="Helical" evidence="1">
    <location>
        <begin position="23"/>
        <end position="44"/>
    </location>
</feature>
<dbReference type="Gene3D" id="3.30.70.270">
    <property type="match status" value="1"/>
</dbReference>
<dbReference type="GO" id="GO:0043709">
    <property type="term" value="P:cell adhesion involved in single-species biofilm formation"/>
    <property type="evidence" value="ECO:0007669"/>
    <property type="project" value="TreeGrafter"/>
</dbReference>
<dbReference type="EMBL" id="VIRS01000001">
    <property type="protein sequence ID" value="TQS47012.1"/>
    <property type="molecule type" value="Genomic_DNA"/>
</dbReference>
<feature type="transmembrane region" description="Helical" evidence="1">
    <location>
        <begin position="50"/>
        <end position="70"/>
    </location>
</feature>
<dbReference type="FunFam" id="3.30.70.270:FF:000001">
    <property type="entry name" value="Diguanylate cyclase domain protein"/>
    <property type="match status" value="1"/>
</dbReference>
<feature type="transmembrane region" description="Helical" evidence="1">
    <location>
        <begin position="181"/>
        <end position="201"/>
    </location>
</feature>
<dbReference type="Proteomes" id="UP000317982">
    <property type="component" value="Unassembled WGS sequence"/>
</dbReference>
<dbReference type="RefSeq" id="WP_142702630.1">
    <property type="nucleotide sequence ID" value="NZ_VIRS01000001.1"/>
</dbReference>
<accession>A0A545B0B0</accession>
<feature type="transmembrane region" description="Helical" evidence="1">
    <location>
        <begin position="305"/>
        <end position="322"/>
    </location>
</feature>
<dbReference type="GO" id="GO:0005886">
    <property type="term" value="C:plasma membrane"/>
    <property type="evidence" value="ECO:0007669"/>
    <property type="project" value="TreeGrafter"/>
</dbReference>
<dbReference type="InterPro" id="IPR050469">
    <property type="entry name" value="Diguanylate_Cyclase"/>
</dbReference>
<keyword evidence="4" id="KW-1185">Reference proteome</keyword>
<dbReference type="Pfam" id="PF00990">
    <property type="entry name" value="GGDEF"/>
    <property type="match status" value="1"/>
</dbReference>
<name>A0A545B0B0_9ACTN</name>
<feature type="transmembrane region" description="Helical" evidence="1">
    <location>
        <begin position="108"/>
        <end position="128"/>
    </location>
</feature>
<feature type="domain" description="GGDEF" evidence="2">
    <location>
        <begin position="365"/>
        <end position="499"/>
    </location>
</feature>
<evidence type="ECO:0000256" key="1">
    <source>
        <dbReference type="SAM" id="Phobius"/>
    </source>
</evidence>
<feature type="transmembrane region" description="Helical" evidence="1">
    <location>
        <begin position="280"/>
        <end position="299"/>
    </location>
</feature>
<dbReference type="AlphaFoldDB" id="A0A545B0B0"/>
<proteinExistence type="predicted"/>
<dbReference type="OrthoDB" id="23692at2"/>
<evidence type="ECO:0000259" key="2">
    <source>
        <dbReference type="PROSITE" id="PS50887"/>
    </source>
</evidence>
<dbReference type="InterPro" id="IPR043128">
    <property type="entry name" value="Rev_trsase/Diguanyl_cyclase"/>
</dbReference>
<dbReference type="PANTHER" id="PTHR45138:SF9">
    <property type="entry name" value="DIGUANYLATE CYCLASE DGCM-RELATED"/>
    <property type="match status" value="1"/>
</dbReference>
<keyword evidence="1" id="KW-0472">Membrane</keyword>
<feature type="transmembrane region" description="Helical" evidence="1">
    <location>
        <begin position="77"/>
        <end position="96"/>
    </location>
</feature>
<comment type="caution">
    <text evidence="3">The sequence shown here is derived from an EMBL/GenBank/DDBJ whole genome shotgun (WGS) entry which is preliminary data.</text>
</comment>
<dbReference type="SMART" id="SM00267">
    <property type="entry name" value="GGDEF"/>
    <property type="match status" value="1"/>
</dbReference>
<dbReference type="PANTHER" id="PTHR45138">
    <property type="entry name" value="REGULATORY COMPONENTS OF SENSORY TRANSDUCTION SYSTEM"/>
    <property type="match status" value="1"/>
</dbReference>
<dbReference type="GO" id="GO:1902201">
    <property type="term" value="P:negative regulation of bacterial-type flagellum-dependent cell motility"/>
    <property type="evidence" value="ECO:0007669"/>
    <property type="project" value="TreeGrafter"/>
</dbReference>
<dbReference type="GO" id="GO:0052621">
    <property type="term" value="F:diguanylate cyclase activity"/>
    <property type="evidence" value="ECO:0007669"/>
    <property type="project" value="TreeGrafter"/>
</dbReference>
<keyword evidence="1" id="KW-0812">Transmembrane</keyword>
<dbReference type="PROSITE" id="PS50887">
    <property type="entry name" value="GGDEF"/>
    <property type="match status" value="1"/>
</dbReference>
<sequence>MRTARLRSPTEPRRPVAVADERATRLIVLAAPVVLVTYAGFAIVGHHLETFLATALQLGGVSLLTVAVVRGGAGRRIPWILLVAAHALVGVSSVNYAGRFVRGTYDPALSTLCSVLAALLVLGAVVAWSRRAGSLRDRAARDRFASIDVAIIVVVSAFLSWAFVVAPVLHRPDVIGPAKVIVLTFSIADLITIGLTVRILFATRATPALRLFLTYLLLWSSADGLVVADLTGNGAWMAEAGGPIRILALFALVGAAYHPSMTAVVAPGRTAVRVTSAGRLVLLGLATAVTPVVLLIQHFQRGPEHVPAAAVACLLVSALVMARMARLVAEQRGLAITDGLTGLHTRRFFDEALSSGTAQNLRTTDDIGLLLVDLDHFKSVNDTHGHPAGDQVLREVARRLRDSTRSGDVVARYGGEEFAILLPRTGRPELVSIAERIRAAIDRDPVRLPNGRPLRVTVSIGLAAASEGLASSDELTSAADRRLYAAKAGGRNQVSADFNIL</sequence>
<dbReference type="NCBIfam" id="TIGR00254">
    <property type="entry name" value="GGDEF"/>
    <property type="match status" value="1"/>
</dbReference>
<feature type="transmembrane region" description="Helical" evidence="1">
    <location>
        <begin position="246"/>
        <end position="268"/>
    </location>
</feature>
<feature type="transmembrane region" description="Helical" evidence="1">
    <location>
        <begin position="208"/>
        <end position="226"/>
    </location>
</feature>
<gene>
    <name evidence="3" type="ORF">FL583_01740</name>
</gene>
<protein>
    <submittedName>
        <fullName evidence="3">GGDEF domain-containing protein</fullName>
    </submittedName>
</protein>
<feature type="transmembrane region" description="Helical" evidence="1">
    <location>
        <begin position="149"/>
        <end position="169"/>
    </location>
</feature>